<reference evidence="3 4" key="1">
    <citation type="submission" date="2016-03" db="EMBL/GenBank/DDBJ databases">
        <title>Trachymyrmex septentrionalis WGS genome.</title>
        <authorList>
            <person name="Nygaard S."/>
            <person name="Hu H."/>
            <person name="Boomsma J."/>
            <person name="Zhang G."/>
        </authorList>
    </citation>
    <scope>NUCLEOTIDE SEQUENCE [LARGE SCALE GENOMIC DNA]</scope>
    <source>
        <strain evidence="3">Tsep2-gDNA-1</strain>
        <tissue evidence="3">Whole body</tissue>
    </source>
</reference>
<evidence type="ECO:0000259" key="2">
    <source>
        <dbReference type="PROSITE" id="PS50097"/>
    </source>
</evidence>
<evidence type="ECO:0000313" key="4">
    <source>
        <dbReference type="Proteomes" id="UP000078541"/>
    </source>
</evidence>
<sequence length="346" mass="40655">MLKKFLGKSGRRILRLYHFHLICHQCHIDLSMRKIDTEVRFEELKVIACGSSSFIFITNDDEVYECTNSNHYGRLAQSSNILSKKLIVKIAAGFVHTLALTDKGKVYGWGTNTHGQLNFNENEILIPNVRKVSDIAAMKFISAFKSSYDGLVYIQGCLHGKRIRHLAVCEYTNIFDRYNSSFHSLKEDRTYTEEEKILLDDLREAFDDCCTSDLTIQVKGQSIYVHKSILKMRSLYFKNMFEFNESENRKRIIKYDDHSYQAYKDFFQFLYTGCVFFENINNMIELLILADKYCESNLEKKCIKQLKINMDSSTVSYIKQMAEMYNKMVTVYYIFFLLFLFQDKIL</sequence>
<feature type="domain" description="BTB" evidence="2">
    <location>
        <begin position="212"/>
        <end position="279"/>
    </location>
</feature>
<dbReference type="InterPro" id="IPR051625">
    <property type="entry name" value="Signaling_Regulatory_Domain"/>
</dbReference>
<accession>A0A195EW40</accession>
<dbReference type="InterPro" id="IPR009091">
    <property type="entry name" value="RCC1/BLIP-II"/>
</dbReference>
<dbReference type="PANTHER" id="PTHR22872:SF10">
    <property type="entry name" value="ULTRAVIOLET-B RECEPTOR UVR8"/>
    <property type="match status" value="1"/>
</dbReference>
<dbReference type="PROSITE" id="PS50097">
    <property type="entry name" value="BTB"/>
    <property type="match status" value="1"/>
</dbReference>
<dbReference type="InterPro" id="IPR011333">
    <property type="entry name" value="SKP1/BTB/POZ_sf"/>
</dbReference>
<dbReference type="STRING" id="34720.A0A195EW40"/>
<dbReference type="Gene3D" id="2.130.10.30">
    <property type="entry name" value="Regulator of chromosome condensation 1/beta-lactamase-inhibitor protein II"/>
    <property type="match status" value="1"/>
</dbReference>
<dbReference type="Pfam" id="PF13540">
    <property type="entry name" value="RCC1_2"/>
    <property type="match status" value="1"/>
</dbReference>
<dbReference type="Proteomes" id="UP000078541">
    <property type="component" value="Unassembled WGS sequence"/>
</dbReference>
<gene>
    <name evidence="3" type="ORF">ALC56_13343</name>
</gene>
<evidence type="ECO:0000256" key="1">
    <source>
        <dbReference type="ARBA" id="ARBA00022737"/>
    </source>
</evidence>
<proteinExistence type="predicted"/>
<name>A0A195EW40_9HYME</name>
<protein>
    <submittedName>
        <fullName evidence="3">RCC1 and BTB domain-containing protein 1</fullName>
    </submittedName>
</protein>
<dbReference type="Gene3D" id="3.30.710.10">
    <property type="entry name" value="Potassium Channel Kv1.1, Chain A"/>
    <property type="match status" value="1"/>
</dbReference>
<dbReference type="Pfam" id="PF00651">
    <property type="entry name" value="BTB"/>
    <property type="match status" value="1"/>
</dbReference>
<keyword evidence="4" id="KW-1185">Reference proteome</keyword>
<dbReference type="SUPFAM" id="SSF50985">
    <property type="entry name" value="RCC1/BLIP-II"/>
    <property type="match status" value="1"/>
</dbReference>
<keyword evidence="1" id="KW-0677">Repeat</keyword>
<organism evidence="3 4">
    <name type="scientific">Trachymyrmex septentrionalis</name>
    <dbReference type="NCBI Taxonomy" id="34720"/>
    <lineage>
        <taxon>Eukaryota</taxon>
        <taxon>Metazoa</taxon>
        <taxon>Ecdysozoa</taxon>
        <taxon>Arthropoda</taxon>
        <taxon>Hexapoda</taxon>
        <taxon>Insecta</taxon>
        <taxon>Pterygota</taxon>
        <taxon>Neoptera</taxon>
        <taxon>Endopterygota</taxon>
        <taxon>Hymenoptera</taxon>
        <taxon>Apocrita</taxon>
        <taxon>Aculeata</taxon>
        <taxon>Formicoidea</taxon>
        <taxon>Formicidae</taxon>
        <taxon>Myrmicinae</taxon>
        <taxon>Trachymyrmex</taxon>
    </lineage>
</organism>
<evidence type="ECO:0000313" key="3">
    <source>
        <dbReference type="EMBL" id="KYN32485.1"/>
    </source>
</evidence>
<dbReference type="EMBL" id="KQ981953">
    <property type="protein sequence ID" value="KYN32485.1"/>
    <property type="molecule type" value="Genomic_DNA"/>
</dbReference>
<dbReference type="PANTHER" id="PTHR22872">
    <property type="entry name" value="BTK-BINDING PROTEIN-RELATED"/>
    <property type="match status" value="1"/>
</dbReference>
<dbReference type="InterPro" id="IPR000210">
    <property type="entry name" value="BTB/POZ_dom"/>
</dbReference>
<dbReference type="SUPFAM" id="SSF54695">
    <property type="entry name" value="POZ domain"/>
    <property type="match status" value="1"/>
</dbReference>
<dbReference type="SMART" id="SM00225">
    <property type="entry name" value="BTB"/>
    <property type="match status" value="1"/>
</dbReference>
<dbReference type="AlphaFoldDB" id="A0A195EW40"/>